<evidence type="ECO:0000313" key="3">
    <source>
        <dbReference type="EMBL" id="CAB3407942.1"/>
    </source>
</evidence>
<protein>
    <submittedName>
        <fullName evidence="3">Uncharacterized protein</fullName>
    </submittedName>
</protein>
<keyword evidence="2" id="KW-0472">Membrane</keyword>
<evidence type="ECO:0000256" key="2">
    <source>
        <dbReference type="SAM" id="Phobius"/>
    </source>
</evidence>
<feature type="compositionally biased region" description="Basic and acidic residues" evidence="1">
    <location>
        <begin position="80"/>
        <end position="93"/>
    </location>
</feature>
<keyword evidence="2" id="KW-1133">Transmembrane helix</keyword>
<feature type="transmembrane region" description="Helical" evidence="2">
    <location>
        <begin position="20"/>
        <end position="39"/>
    </location>
</feature>
<accession>A0A8S1F8J4</accession>
<reference evidence="3 4" key="1">
    <citation type="submission" date="2020-04" db="EMBL/GenBank/DDBJ databases">
        <authorList>
            <person name="Laetsch R D."/>
            <person name="Stevens L."/>
            <person name="Kumar S."/>
            <person name="Blaxter L. M."/>
        </authorList>
    </citation>
    <scope>NUCLEOTIDE SEQUENCE [LARGE SCALE GENOMIC DNA]</scope>
</reference>
<keyword evidence="2" id="KW-0812">Transmembrane</keyword>
<gene>
    <name evidence="3" type="ORF">CBOVIS_LOCUS9789</name>
</gene>
<sequence>MPSSIITHQKDASAQKDVNFFVFCCFCPQPLLPMLLLHLPLHRHRQQLVGARFKRGDAKKRRTERARVGAVGRLRGPDTPAKEHGRRGGADKKTRSHWLWVDTDFRAIVKMDTIGNIEELAKKGQQTRVNE</sequence>
<proteinExistence type="predicted"/>
<organism evidence="3 4">
    <name type="scientific">Caenorhabditis bovis</name>
    <dbReference type="NCBI Taxonomy" id="2654633"/>
    <lineage>
        <taxon>Eukaryota</taxon>
        <taxon>Metazoa</taxon>
        <taxon>Ecdysozoa</taxon>
        <taxon>Nematoda</taxon>
        <taxon>Chromadorea</taxon>
        <taxon>Rhabditida</taxon>
        <taxon>Rhabditina</taxon>
        <taxon>Rhabditomorpha</taxon>
        <taxon>Rhabditoidea</taxon>
        <taxon>Rhabditidae</taxon>
        <taxon>Peloderinae</taxon>
        <taxon>Caenorhabditis</taxon>
    </lineage>
</organism>
<evidence type="ECO:0000256" key="1">
    <source>
        <dbReference type="SAM" id="MobiDB-lite"/>
    </source>
</evidence>
<feature type="region of interest" description="Disordered" evidence="1">
    <location>
        <begin position="53"/>
        <end position="93"/>
    </location>
</feature>
<dbReference type="Proteomes" id="UP000494206">
    <property type="component" value="Unassembled WGS sequence"/>
</dbReference>
<name>A0A8S1F8J4_9PELO</name>
<comment type="caution">
    <text evidence="3">The sequence shown here is derived from an EMBL/GenBank/DDBJ whole genome shotgun (WGS) entry which is preliminary data.</text>
</comment>
<dbReference type="AlphaFoldDB" id="A0A8S1F8J4"/>
<evidence type="ECO:0000313" key="4">
    <source>
        <dbReference type="Proteomes" id="UP000494206"/>
    </source>
</evidence>
<dbReference type="EMBL" id="CADEPM010000006">
    <property type="protein sequence ID" value="CAB3407942.1"/>
    <property type="molecule type" value="Genomic_DNA"/>
</dbReference>
<keyword evidence="4" id="KW-1185">Reference proteome</keyword>